<accession>A0A0V1PVQ1</accession>
<dbReference type="Gene3D" id="3.30.160.20">
    <property type="match status" value="1"/>
</dbReference>
<dbReference type="SUPFAM" id="SSF110916">
    <property type="entry name" value="Peptidyl-tRNA hydrolase domain-like"/>
    <property type="match status" value="1"/>
</dbReference>
<evidence type="ECO:0000313" key="4">
    <source>
        <dbReference type="Proteomes" id="UP000054251"/>
    </source>
</evidence>
<dbReference type="RefSeq" id="XP_015466226.1">
    <property type="nucleotide sequence ID" value="XM_015612954.1"/>
</dbReference>
<dbReference type="Proteomes" id="UP000054251">
    <property type="component" value="Unassembled WGS sequence"/>
</dbReference>
<comment type="caution">
    <text evidence="3">The sequence shown here is derived from an EMBL/GenBank/DDBJ whole genome shotgun (WGS) entry which is preliminary data.</text>
</comment>
<feature type="compositionally biased region" description="Basic residues" evidence="1">
    <location>
        <begin position="191"/>
        <end position="209"/>
    </location>
</feature>
<protein>
    <recommendedName>
        <fullName evidence="2">Prokaryotic-type class I peptide chain release factors domain-containing protein</fullName>
    </recommendedName>
</protein>
<dbReference type="GO" id="GO:0070126">
    <property type="term" value="P:mitochondrial translational termination"/>
    <property type="evidence" value="ECO:0007669"/>
    <property type="project" value="TreeGrafter"/>
</dbReference>
<evidence type="ECO:0000259" key="2">
    <source>
        <dbReference type="Pfam" id="PF00472"/>
    </source>
</evidence>
<feature type="domain" description="Prokaryotic-type class I peptide chain release factors" evidence="2">
    <location>
        <begin position="66"/>
        <end position="203"/>
    </location>
</feature>
<gene>
    <name evidence="3" type="ORF">AC631_04125</name>
</gene>
<dbReference type="GO" id="GO:0005762">
    <property type="term" value="C:mitochondrial large ribosomal subunit"/>
    <property type="evidence" value="ECO:0007669"/>
    <property type="project" value="TreeGrafter"/>
</dbReference>
<dbReference type="Pfam" id="PF00472">
    <property type="entry name" value="RF-1"/>
    <property type="match status" value="1"/>
</dbReference>
<sequence length="209" mass="24381">MHCVRLYRLPLKRTGFYPISLNHVGIRNVNPWIPGVVRTLSTSPESKFSEEEISKAKQWIENFSGTQIPENIFEISYSRASGAGGQKVNKTSSKATIALGPDQWLNPQFCYWIPKPIISQISENKIRYETKSGGILIQSDSTRNRDTNTDECFRKLVQEIKDNTFFPGEVSEEDKKRWQEIKDDRKEKRLFNKKRQSDKKKYRSKKFDI</sequence>
<dbReference type="GeneID" id="26841134"/>
<reference evidence="3 4" key="1">
    <citation type="submission" date="2015-11" db="EMBL/GenBank/DDBJ databases">
        <title>The genome of Debaryomyces fabryi.</title>
        <authorList>
            <person name="Tafer H."/>
            <person name="Lopandic K."/>
        </authorList>
    </citation>
    <scope>NUCLEOTIDE SEQUENCE [LARGE SCALE GENOMIC DNA]</scope>
    <source>
        <strain evidence="3 4">CBS 789</strain>
    </source>
</reference>
<dbReference type="AlphaFoldDB" id="A0A0V1PVQ1"/>
<feature type="region of interest" description="Disordered" evidence="1">
    <location>
        <begin position="189"/>
        <end position="209"/>
    </location>
</feature>
<dbReference type="EMBL" id="LMYN01000102">
    <property type="protein sequence ID" value="KSA00124.1"/>
    <property type="molecule type" value="Genomic_DNA"/>
</dbReference>
<organism evidence="3 4">
    <name type="scientific">Debaryomyces fabryi</name>
    <dbReference type="NCBI Taxonomy" id="58627"/>
    <lineage>
        <taxon>Eukaryota</taxon>
        <taxon>Fungi</taxon>
        <taxon>Dikarya</taxon>
        <taxon>Ascomycota</taxon>
        <taxon>Saccharomycotina</taxon>
        <taxon>Pichiomycetes</taxon>
        <taxon>Debaryomycetaceae</taxon>
        <taxon>Debaryomyces</taxon>
    </lineage>
</organism>
<keyword evidence="4" id="KW-1185">Reference proteome</keyword>
<dbReference type="PANTHER" id="PTHR11075">
    <property type="entry name" value="PEPTIDE CHAIN RELEASE FACTOR"/>
    <property type="match status" value="1"/>
</dbReference>
<evidence type="ECO:0000313" key="3">
    <source>
        <dbReference type="EMBL" id="KSA00124.1"/>
    </source>
</evidence>
<dbReference type="InterPro" id="IPR000352">
    <property type="entry name" value="Pep_chain_release_fac_I"/>
</dbReference>
<dbReference type="OrthoDB" id="270639at2759"/>
<dbReference type="GO" id="GO:0016150">
    <property type="term" value="F:translation release factor activity, codon nonspecific"/>
    <property type="evidence" value="ECO:0007669"/>
    <property type="project" value="TreeGrafter"/>
</dbReference>
<dbReference type="PANTHER" id="PTHR11075:SF54">
    <property type="entry name" value="LARGE RIBOSOMAL SUBUNIT PROTEIN ML62"/>
    <property type="match status" value="1"/>
</dbReference>
<name>A0A0V1PVQ1_9ASCO</name>
<evidence type="ECO:0000256" key="1">
    <source>
        <dbReference type="SAM" id="MobiDB-lite"/>
    </source>
</evidence>
<dbReference type="GO" id="GO:0004045">
    <property type="term" value="F:peptidyl-tRNA hydrolase activity"/>
    <property type="evidence" value="ECO:0007669"/>
    <property type="project" value="TreeGrafter"/>
</dbReference>
<proteinExistence type="predicted"/>
<dbReference type="InterPro" id="IPR052104">
    <property type="entry name" value="Mito_Release_Factor_mL62"/>
</dbReference>